<dbReference type="InterPro" id="IPR008915">
    <property type="entry name" value="Peptidase_M50"/>
</dbReference>
<feature type="transmembrane region" description="Helical" evidence="11">
    <location>
        <begin position="418"/>
        <end position="435"/>
    </location>
</feature>
<comment type="function">
    <text evidence="10">Zinc metalloprotease that mediates intramembrane proteolysis of proteins such as ATF6, ATF6B, SREBF1/SREBP1 and SREBF2/SREBP2. Catalyzes the second step in the proteolytic activation of the sterol regulatory element-binding proteins (SREBPs) SREBF1/SREBP1 and SREBF2/SREBP2: cleaves SREBPs within the first transmembrane segment, thereby releasing the N-terminal segment with a portion of the transmembrane segment attached. Mature N-terminal SREBP fragments shuttle to the nucleus and activate gene transcription. Also mediates the second step in the proteolytic activation of the cyclic AMP-dependent transcription factor ATF-6 (ATF6 and ATF6B). Involved in intramembrane proteolysis during bone formation. In astrocytes and osteoblasts, upon DNA damage and ER stress, mediates the second step of the regulated intramembrane proteolytic activation of the transcription factor CREB3L1, leading to the inhibition of cell-cycle progression.</text>
</comment>
<feature type="transmembrane region" description="Helical" evidence="11">
    <location>
        <begin position="156"/>
        <end position="175"/>
    </location>
</feature>
<evidence type="ECO:0000313" key="14">
    <source>
        <dbReference type="Proteomes" id="UP000789524"/>
    </source>
</evidence>
<feature type="domain" description="Peptidase M50" evidence="12">
    <location>
        <begin position="131"/>
        <end position="454"/>
    </location>
</feature>
<dbReference type="PANTHER" id="PTHR13325">
    <property type="entry name" value="PROTEASE M50 MEMBRANE-BOUND TRANSCRIPTION FACTOR SITE 2 PROTEASE"/>
    <property type="match status" value="1"/>
</dbReference>
<feature type="transmembrane region" description="Helical" evidence="11">
    <location>
        <begin position="30"/>
        <end position="52"/>
    </location>
</feature>
<evidence type="ECO:0000256" key="11">
    <source>
        <dbReference type="SAM" id="Phobius"/>
    </source>
</evidence>
<dbReference type="InterPro" id="IPR036034">
    <property type="entry name" value="PDZ_sf"/>
</dbReference>
<dbReference type="EMBL" id="CAKASE010000048">
    <property type="protein sequence ID" value="CAG9562670.1"/>
    <property type="molecule type" value="Genomic_DNA"/>
</dbReference>
<evidence type="ECO:0000256" key="5">
    <source>
        <dbReference type="ARBA" id="ARBA00014400"/>
    </source>
</evidence>
<dbReference type="GO" id="GO:1905897">
    <property type="term" value="P:regulation of response to endoplasmic reticulum stress"/>
    <property type="evidence" value="ECO:0007669"/>
    <property type="project" value="TreeGrafter"/>
</dbReference>
<accession>A0A8J2QGT9</accession>
<keyword evidence="8 11" id="KW-0472">Membrane</keyword>
<dbReference type="GO" id="GO:0031293">
    <property type="term" value="P:membrane protein intracellular domain proteolysis"/>
    <property type="evidence" value="ECO:0007669"/>
    <property type="project" value="TreeGrafter"/>
</dbReference>
<feature type="transmembrane region" description="Helical" evidence="11">
    <location>
        <begin position="195"/>
        <end position="220"/>
    </location>
</feature>
<protein>
    <recommendedName>
        <fullName evidence="5">Membrane-bound transcription factor site-2 protease</fullName>
        <ecNumber evidence="4">3.4.24.85</ecNumber>
    </recommendedName>
    <alternativeName>
        <fullName evidence="9">Endopeptidase S2P</fullName>
    </alternativeName>
</protein>
<dbReference type="AlphaFoldDB" id="A0A8J2QGT9"/>
<dbReference type="EC" id="3.4.24.85" evidence="4"/>
<dbReference type="Pfam" id="PF02163">
    <property type="entry name" value="Peptidase_M50"/>
    <property type="match status" value="1"/>
</dbReference>
<dbReference type="GO" id="GO:0005737">
    <property type="term" value="C:cytoplasm"/>
    <property type="evidence" value="ECO:0007669"/>
    <property type="project" value="TreeGrafter"/>
</dbReference>
<dbReference type="GO" id="GO:0016020">
    <property type="term" value="C:membrane"/>
    <property type="evidence" value="ECO:0007669"/>
    <property type="project" value="InterPro"/>
</dbReference>
<evidence type="ECO:0000256" key="1">
    <source>
        <dbReference type="ARBA" id="ARBA00001350"/>
    </source>
</evidence>
<proteinExistence type="inferred from homology"/>
<name>A0A8J2QGT9_9NEOP</name>
<feature type="transmembrane region" description="Helical" evidence="11">
    <location>
        <begin position="463"/>
        <end position="488"/>
    </location>
</feature>
<gene>
    <name evidence="13" type="ORF">DCHRY22_LOCUS3970</name>
</gene>
<feature type="transmembrane region" description="Helical" evidence="11">
    <location>
        <begin position="5"/>
        <end position="24"/>
    </location>
</feature>
<feature type="transmembrane region" description="Helical" evidence="11">
    <location>
        <begin position="127"/>
        <end position="144"/>
    </location>
</feature>
<comment type="caution">
    <text evidence="13">The sequence shown here is derived from an EMBL/GenBank/DDBJ whole genome shotgun (WGS) entry which is preliminary data.</text>
</comment>
<comment type="similarity">
    <text evidence="3">Belongs to the peptidase M50A family.</text>
</comment>
<evidence type="ECO:0000256" key="9">
    <source>
        <dbReference type="ARBA" id="ARBA00032658"/>
    </source>
</evidence>
<keyword evidence="7 11" id="KW-1133">Transmembrane helix</keyword>
<keyword evidence="14" id="KW-1185">Reference proteome</keyword>
<dbReference type="OrthoDB" id="69989at2759"/>
<evidence type="ECO:0000256" key="10">
    <source>
        <dbReference type="ARBA" id="ARBA00045828"/>
    </source>
</evidence>
<evidence type="ECO:0000259" key="12">
    <source>
        <dbReference type="Pfam" id="PF02163"/>
    </source>
</evidence>
<reference evidence="13" key="1">
    <citation type="submission" date="2021-09" db="EMBL/GenBank/DDBJ databases">
        <authorList>
            <person name="Martin H S."/>
        </authorList>
    </citation>
    <scope>NUCLEOTIDE SEQUENCE</scope>
</reference>
<dbReference type="PRINTS" id="PR01000">
    <property type="entry name" value="SREBPS2PTASE"/>
</dbReference>
<dbReference type="PANTHER" id="PTHR13325:SF3">
    <property type="entry name" value="MEMBRANE-BOUND TRANSCRIPTION FACTOR SITE-2 PROTEASE"/>
    <property type="match status" value="1"/>
</dbReference>
<sequence>MSFTILCTFVLTFYVVIWFFDSFFKSCMHYPYYAFLDGTGLKVGIFNFSWTTTACNRFIYRWSKNLNKILKKWFAFGYIFTIGIFLPFALWTLLSFIFEHFYETIQINSVPEVKAVLPGVNIPASDFWVYFLAIGFCSMFHEIGHAAAAAQEDVQLIAISVYVFTIIPIAFVQLNTEHLNSLTIAKKLKIYCAGVWHNIALAFLALLLFFSAPVLFSLVYQTDVGVRVTSFSHDSPLQGARGLEDNDVILSINDCTVKNYNDWSYCLRVAHDRFGICTSAEYIAQNDEIMMETIKENDVVECCRKDDLYGFCFEYMEPKTIVDSALPGQYSCLKPRDMIKGKLLKCTEPNGYTCPRNMHCLKPSLNNQTYLIIIERKDNNAVLYLGLPYDIHSSVFVDQYFPRSSIFSFFSPSQFEKLLRYIFIFSMGIGFINVLPCYGTDGHHIARSIIQWLAVYLNKNGDFITFFTVFTVVVGTGITVPILIYLFYRAIYIDGY</sequence>
<evidence type="ECO:0000256" key="7">
    <source>
        <dbReference type="ARBA" id="ARBA00022989"/>
    </source>
</evidence>
<organism evidence="13 14">
    <name type="scientific">Danaus chrysippus</name>
    <name type="common">African queen</name>
    <dbReference type="NCBI Taxonomy" id="151541"/>
    <lineage>
        <taxon>Eukaryota</taxon>
        <taxon>Metazoa</taxon>
        <taxon>Ecdysozoa</taxon>
        <taxon>Arthropoda</taxon>
        <taxon>Hexapoda</taxon>
        <taxon>Insecta</taxon>
        <taxon>Pterygota</taxon>
        <taxon>Neoptera</taxon>
        <taxon>Endopterygota</taxon>
        <taxon>Lepidoptera</taxon>
        <taxon>Glossata</taxon>
        <taxon>Ditrysia</taxon>
        <taxon>Papilionoidea</taxon>
        <taxon>Nymphalidae</taxon>
        <taxon>Danainae</taxon>
        <taxon>Danaini</taxon>
        <taxon>Danaina</taxon>
        <taxon>Danaus</taxon>
        <taxon>Anosia</taxon>
    </lineage>
</organism>
<dbReference type="Gene3D" id="2.30.42.10">
    <property type="match status" value="1"/>
</dbReference>
<feature type="transmembrane region" description="Helical" evidence="11">
    <location>
        <begin position="73"/>
        <end position="98"/>
    </location>
</feature>
<dbReference type="GO" id="GO:0004222">
    <property type="term" value="F:metalloendopeptidase activity"/>
    <property type="evidence" value="ECO:0007669"/>
    <property type="project" value="InterPro"/>
</dbReference>
<comment type="subcellular location">
    <subcellularLocation>
        <location evidence="2">Endomembrane system</location>
        <topology evidence="2">Multi-pass membrane protein</topology>
    </subcellularLocation>
</comment>
<dbReference type="Proteomes" id="UP000789524">
    <property type="component" value="Unassembled WGS sequence"/>
</dbReference>
<dbReference type="GO" id="GO:0012505">
    <property type="term" value="C:endomembrane system"/>
    <property type="evidence" value="ECO:0007669"/>
    <property type="project" value="UniProtKB-SubCell"/>
</dbReference>
<dbReference type="SUPFAM" id="SSF50156">
    <property type="entry name" value="PDZ domain-like"/>
    <property type="match status" value="1"/>
</dbReference>
<evidence type="ECO:0000256" key="2">
    <source>
        <dbReference type="ARBA" id="ARBA00004127"/>
    </source>
</evidence>
<evidence type="ECO:0000256" key="4">
    <source>
        <dbReference type="ARBA" id="ARBA00012347"/>
    </source>
</evidence>
<evidence type="ECO:0000256" key="8">
    <source>
        <dbReference type="ARBA" id="ARBA00023136"/>
    </source>
</evidence>
<evidence type="ECO:0000313" key="13">
    <source>
        <dbReference type="EMBL" id="CAG9562670.1"/>
    </source>
</evidence>
<dbReference type="InterPro" id="IPR001193">
    <property type="entry name" value="MBTPS2"/>
</dbReference>
<evidence type="ECO:0000256" key="6">
    <source>
        <dbReference type="ARBA" id="ARBA00022692"/>
    </source>
</evidence>
<keyword evidence="6 11" id="KW-0812">Transmembrane</keyword>
<evidence type="ECO:0000256" key="3">
    <source>
        <dbReference type="ARBA" id="ARBA00009989"/>
    </source>
</evidence>
<comment type="catalytic activity">
    <reaction evidence="1">
        <text>Cleaves several transcription factors that are type-2 transmembrane proteins within membrane-spanning domains. Known substrates include sterol regulatory element-binding protein (SREBP) -1, SREBP-2 and forms of the transcriptional activator ATF6. SREBP-2 is cleaved at the site 477-DRSRILL-|-CVLTFLCLSFNPLTSLLQWGGA-505. The residues Asn-Pro, 11 residues distal to the site of cleavage in the membrane-spanning domain, are important for cleavage by S2P endopeptidase. Replacement of either of these residues does not prevent cleavage, but there is no cleavage if both of these residues are replaced.</text>
        <dbReference type="EC" id="3.4.24.85"/>
    </reaction>
</comment>